<dbReference type="PANTHER" id="PTHR34220">
    <property type="entry name" value="SENSOR HISTIDINE KINASE YPDA"/>
    <property type="match status" value="1"/>
</dbReference>
<evidence type="ECO:0000259" key="3">
    <source>
        <dbReference type="Pfam" id="PF13239"/>
    </source>
</evidence>
<feature type="transmembrane region" description="Helical" evidence="1">
    <location>
        <begin position="12"/>
        <end position="35"/>
    </location>
</feature>
<keyword evidence="1" id="KW-0812">Transmembrane</keyword>
<dbReference type="GO" id="GO:0016020">
    <property type="term" value="C:membrane"/>
    <property type="evidence" value="ECO:0007669"/>
    <property type="project" value="InterPro"/>
</dbReference>
<feature type="domain" description="2TM" evidence="3">
    <location>
        <begin position="364"/>
        <end position="440"/>
    </location>
</feature>
<keyword evidence="5" id="KW-1185">Reference proteome</keyword>
<name>A0A4Q0PAM1_9FLAO</name>
<feature type="transmembrane region" description="Helical" evidence="1">
    <location>
        <begin position="374"/>
        <end position="394"/>
    </location>
</feature>
<dbReference type="RefSeq" id="WP_128757262.1">
    <property type="nucleotide sequence ID" value="NZ_QOVM01000002.1"/>
</dbReference>
<protein>
    <submittedName>
        <fullName evidence="4">Histidine kinase</fullName>
    </submittedName>
</protein>
<evidence type="ECO:0000313" key="5">
    <source>
        <dbReference type="Proteomes" id="UP000289238"/>
    </source>
</evidence>
<feature type="transmembrane region" description="Helical" evidence="1">
    <location>
        <begin position="120"/>
        <end position="141"/>
    </location>
</feature>
<dbReference type="Gene3D" id="3.30.565.10">
    <property type="entry name" value="Histidine kinase-like ATPase, C-terminal domain"/>
    <property type="match status" value="1"/>
</dbReference>
<feature type="transmembrane region" description="Helical" evidence="1">
    <location>
        <begin position="47"/>
        <end position="65"/>
    </location>
</feature>
<reference evidence="4 5" key="1">
    <citation type="submission" date="2018-07" db="EMBL/GenBank/DDBJ databases">
        <title>Leeuwenhoekiella genomics.</title>
        <authorList>
            <person name="Tahon G."/>
            <person name="Willems A."/>
        </authorList>
    </citation>
    <scope>NUCLEOTIDE SEQUENCE [LARGE SCALE GENOMIC DNA]</scope>
    <source>
        <strain evidence="4 5">LMG 22550</strain>
    </source>
</reference>
<keyword evidence="4" id="KW-0418">Kinase</keyword>
<feature type="domain" description="Signal transduction histidine kinase internal region" evidence="2">
    <location>
        <begin position="161"/>
        <end position="239"/>
    </location>
</feature>
<dbReference type="Proteomes" id="UP000289238">
    <property type="component" value="Unassembled WGS sequence"/>
</dbReference>
<dbReference type="Pfam" id="PF06580">
    <property type="entry name" value="His_kinase"/>
    <property type="match status" value="1"/>
</dbReference>
<keyword evidence="1" id="KW-0472">Membrane</keyword>
<evidence type="ECO:0000313" key="4">
    <source>
        <dbReference type="EMBL" id="RXG23757.1"/>
    </source>
</evidence>
<dbReference type="InterPro" id="IPR010559">
    <property type="entry name" value="Sig_transdc_His_kin_internal"/>
</dbReference>
<evidence type="ECO:0000256" key="1">
    <source>
        <dbReference type="SAM" id="Phobius"/>
    </source>
</evidence>
<accession>A0A4Q0PAM1</accession>
<dbReference type="GO" id="GO:0000155">
    <property type="term" value="F:phosphorelay sensor kinase activity"/>
    <property type="evidence" value="ECO:0007669"/>
    <property type="project" value="InterPro"/>
</dbReference>
<feature type="transmembrane region" description="Helical" evidence="1">
    <location>
        <begin position="77"/>
        <end position="100"/>
    </location>
</feature>
<dbReference type="EMBL" id="QOVM01000002">
    <property type="protein sequence ID" value="RXG23757.1"/>
    <property type="molecule type" value="Genomic_DNA"/>
</dbReference>
<gene>
    <name evidence="4" type="ORF">DSM00_1373</name>
</gene>
<dbReference type="OrthoDB" id="9809908at2"/>
<dbReference type="PANTHER" id="PTHR34220:SF7">
    <property type="entry name" value="SENSOR HISTIDINE KINASE YPDA"/>
    <property type="match status" value="1"/>
</dbReference>
<keyword evidence="1" id="KW-1133">Transmembrane helix</keyword>
<dbReference type="Pfam" id="PF13239">
    <property type="entry name" value="2TM"/>
    <property type="match status" value="1"/>
</dbReference>
<organism evidence="4 5">
    <name type="scientific">Leeuwenhoekiella aequorea</name>
    <dbReference type="NCBI Taxonomy" id="283736"/>
    <lineage>
        <taxon>Bacteria</taxon>
        <taxon>Pseudomonadati</taxon>
        <taxon>Bacteroidota</taxon>
        <taxon>Flavobacteriia</taxon>
        <taxon>Flavobacteriales</taxon>
        <taxon>Flavobacteriaceae</taxon>
        <taxon>Leeuwenhoekiella</taxon>
    </lineage>
</organism>
<sequence length="445" mass="51335">MNNILKEFGKALVVGIAIYLVFLAIHLALGNTLRIDSNLVIDFLQSLLYSVALYMLNMAVFRYFFKKHVDKLYSLKHLYKAIIASLLVTVVGIFLVRIFIKSITQDIDVVLFVQEESFSEYWIPIFIALVCNIIFYSFFYYRYKKDRQVKEQKIIAGTASAQFDALKNQLDPHFLFNSLNVLTSLIEENPQQAQKFTTSLSKVYRYVLEQKNKELIAIDEELAFAKTYMTLLKMRYEDSIVFSIPDKAINSAAKVVPLALQLLLENAVKHNVVSDLYKLHITIKEVDNYLVISNNLQPKKIIAKSSGVGLINIRQRYALLSTRTILIEQNSEEFIVKIPLLTHQLKQPVMNTQNYLSEKKYALAKEHVEKLKGFYINLGLYCLIIPILIGLNLYSTSFPWSIFPALGWGLGLFFHGAEVFNYNLFLGKNWEARKIRELMDKKTDN</sequence>
<feature type="transmembrane region" description="Helical" evidence="1">
    <location>
        <begin position="406"/>
        <end position="426"/>
    </location>
</feature>
<dbReference type="AlphaFoldDB" id="A0A4Q0PAM1"/>
<dbReference type="InterPro" id="IPR036890">
    <property type="entry name" value="HATPase_C_sf"/>
</dbReference>
<dbReference type="InterPro" id="IPR050640">
    <property type="entry name" value="Bact_2-comp_sensor_kinase"/>
</dbReference>
<dbReference type="InterPro" id="IPR025698">
    <property type="entry name" value="2TM_dom"/>
</dbReference>
<evidence type="ECO:0000259" key="2">
    <source>
        <dbReference type="Pfam" id="PF06580"/>
    </source>
</evidence>
<proteinExistence type="predicted"/>
<comment type="caution">
    <text evidence="4">The sequence shown here is derived from an EMBL/GenBank/DDBJ whole genome shotgun (WGS) entry which is preliminary data.</text>
</comment>
<keyword evidence="4" id="KW-0808">Transferase</keyword>